<dbReference type="InterPro" id="IPR003772">
    <property type="entry name" value="YceD"/>
</dbReference>
<dbReference type="Pfam" id="PF02620">
    <property type="entry name" value="YceD"/>
    <property type="match status" value="1"/>
</dbReference>
<dbReference type="PANTHER" id="PTHR34374:SF1">
    <property type="entry name" value="LARGE RIBOSOMAL RNA SUBUNIT ACCUMULATION PROTEIN YCED HOMOLOG 1, CHLOROPLASTIC"/>
    <property type="match status" value="1"/>
</dbReference>
<dbReference type="AlphaFoldDB" id="A0A0S7XMT3"/>
<dbReference type="EMBL" id="LIZX01000232">
    <property type="protein sequence ID" value="KPJ63551.1"/>
    <property type="molecule type" value="Genomic_DNA"/>
</dbReference>
<dbReference type="Proteomes" id="UP000051861">
    <property type="component" value="Unassembled WGS sequence"/>
</dbReference>
<organism evidence="1 2">
    <name type="scientific">candidate division WOR-1 bacterium DG_54_3</name>
    <dbReference type="NCBI Taxonomy" id="1703775"/>
    <lineage>
        <taxon>Bacteria</taxon>
        <taxon>Bacillati</taxon>
        <taxon>Saganbacteria</taxon>
    </lineage>
</organism>
<accession>A0A0S7XMT3</accession>
<protein>
    <recommendedName>
        <fullName evidence="3">DUF177 domain-containing protein</fullName>
    </recommendedName>
</protein>
<comment type="caution">
    <text evidence="1">The sequence shown here is derived from an EMBL/GenBank/DDBJ whole genome shotgun (WGS) entry which is preliminary data.</text>
</comment>
<evidence type="ECO:0000313" key="2">
    <source>
        <dbReference type="Proteomes" id="UP000051861"/>
    </source>
</evidence>
<gene>
    <name evidence="1" type="ORF">AMJ44_14365</name>
</gene>
<dbReference type="PATRIC" id="fig|1703775.3.peg.2302"/>
<dbReference type="PANTHER" id="PTHR34374">
    <property type="entry name" value="LARGE RIBOSOMAL RNA SUBUNIT ACCUMULATION PROTEIN YCED HOMOLOG 1, CHLOROPLASTIC"/>
    <property type="match status" value="1"/>
</dbReference>
<reference evidence="1 2" key="1">
    <citation type="journal article" date="2015" name="Microbiome">
        <title>Genomic resolution of linkages in carbon, nitrogen, and sulfur cycling among widespread estuary sediment bacteria.</title>
        <authorList>
            <person name="Baker B.J."/>
            <person name="Lazar C.S."/>
            <person name="Teske A.P."/>
            <person name="Dick G.J."/>
        </authorList>
    </citation>
    <scope>NUCLEOTIDE SEQUENCE [LARGE SCALE GENOMIC DNA]</scope>
    <source>
        <strain evidence="1">DG_54_3</strain>
    </source>
</reference>
<name>A0A0S7XMT3_UNCSA</name>
<proteinExistence type="predicted"/>
<evidence type="ECO:0008006" key="3">
    <source>
        <dbReference type="Google" id="ProtNLM"/>
    </source>
</evidence>
<sequence length="159" mass="17834">MEESPEALELCAEGTSFEEPVKVELSVSKSGDQLICRGQVKTSARLECSRCLSVYNQPIISNLDFAVDFGENPLPIYRDKSEEDNYFVADPSSDSFQIDDLIRETIILALPLKPLCSEDCKGLCPICGTDLNKYQCNCVKKESDPRWEKLKDLLGNKFV</sequence>
<evidence type="ECO:0000313" key="1">
    <source>
        <dbReference type="EMBL" id="KPJ63551.1"/>
    </source>
</evidence>